<dbReference type="InterPro" id="IPR046703">
    <property type="entry name" value="DUF6776"/>
</dbReference>
<dbReference type="Pfam" id="PF20567">
    <property type="entry name" value="DUF6776"/>
    <property type="match status" value="1"/>
</dbReference>
<dbReference type="GO" id="GO:0051301">
    <property type="term" value="P:cell division"/>
    <property type="evidence" value="ECO:0007669"/>
    <property type="project" value="UniProtKB-KW"/>
</dbReference>
<keyword evidence="2" id="KW-1133">Transmembrane helix</keyword>
<evidence type="ECO:0000313" key="4">
    <source>
        <dbReference type="Proteomes" id="UP000559987"/>
    </source>
</evidence>
<protein>
    <submittedName>
        <fullName evidence="3">Cell division protein FtsB</fullName>
    </submittedName>
</protein>
<evidence type="ECO:0000313" key="3">
    <source>
        <dbReference type="EMBL" id="MBB3170180.1"/>
    </source>
</evidence>
<evidence type="ECO:0000256" key="1">
    <source>
        <dbReference type="SAM" id="Coils"/>
    </source>
</evidence>
<sequence>MTAVKGSKQYRLEVVPYRPWLRWLSRLLALLIASAAVYFAHSYGTSEALKYQTQALAERDQFEQALAESRAEAEALRQEVANLKLGSEVDKAASEDVRNEVIRLKAEIAELQEDITFYRGLMMPSADKQGLTIGSLNVISTGVERHFNYKLVVQQLATNHAMLTGHVNFTIVGRQDGLPMSLALMDVSDAVTTKDIRLGFRYFQNVEGELVLPVGFEPIRIEIVAKVRGAKSATVEKKFGWLVEES</sequence>
<proteinExistence type="predicted"/>
<feature type="coiled-coil region" evidence="1">
    <location>
        <begin position="59"/>
        <end position="121"/>
    </location>
</feature>
<keyword evidence="4" id="KW-1185">Reference proteome</keyword>
<dbReference type="EMBL" id="JACHXZ010000007">
    <property type="protein sequence ID" value="MBB3170180.1"/>
    <property type="molecule type" value="Genomic_DNA"/>
</dbReference>
<name>A0A839UUR1_9GAMM</name>
<organism evidence="3 4">
    <name type="scientific">Simiduia aestuariiviva</name>
    <dbReference type="NCBI Taxonomy" id="1510459"/>
    <lineage>
        <taxon>Bacteria</taxon>
        <taxon>Pseudomonadati</taxon>
        <taxon>Pseudomonadota</taxon>
        <taxon>Gammaproteobacteria</taxon>
        <taxon>Cellvibrionales</taxon>
        <taxon>Cellvibrionaceae</taxon>
        <taxon>Simiduia</taxon>
    </lineage>
</organism>
<gene>
    <name evidence="3" type="ORF">FHS30_003403</name>
</gene>
<dbReference type="RefSeq" id="WP_183911679.1">
    <property type="nucleotide sequence ID" value="NZ_JACHXZ010000007.1"/>
</dbReference>
<dbReference type="Proteomes" id="UP000559987">
    <property type="component" value="Unassembled WGS sequence"/>
</dbReference>
<feature type="transmembrane region" description="Helical" evidence="2">
    <location>
        <begin position="20"/>
        <end position="40"/>
    </location>
</feature>
<keyword evidence="2" id="KW-0812">Transmembrane</keyword>
<accession>A0A839UUR1</accession>
<keyword evidence="2" id="KW-0472">Membrane</keyword>
<reference evidence="3 4" key="1">
    <citation type="submission" date="2020-08" db="EMBL/GenBank/DDBJ databases">
        <title>Genomic Encyclopedia of Type Strains, Phase III (KMG-III): the genomes of soil and plant-associated and newly described type strains.</title>
        <authorList>
            <person name="Whitman W."/>
        </authorList>
    </citation>
    <scope>NUCLEOTIDE SEQUENCE [LARGE SCALE GENOMIC DNA]</scope>
    <source>
        <strain evidence="3 4">CECT 8571</strain>
    </source>
</reference>
<keyword evidence="3" id="KW-0132">Cell division</keyword>
<keyword evidence="3" id="KW-0131">Cell cycle</keyword>
<comment type="caution">
    <text evidence="3">The sequence shown here is derived from an EMBL/GenBank/DDBJ whole genome shotgun (WGS) entry which is preliminary data.</text>
</comment>
<evidence type="ECO:0000256" key="2">
    <source>
        <dbReference type="SAM" id="Phobius"/>
    </source>
</evidence>
<dbReference type="AlphaFoldDB" id="A0A839UUR1"/>
<keyword evidence="1" id="KW-0175">Coiled coil</keyword>